<keyword evidence="2" id="KW-1185">Reference proteome</keyword>
<dbReference type="EMBL" id="SZQA01000017">
    <property type="protein sequence ID" value="TKK87104.1"/>
    <property type="molecule type" value="Genomic_DNA"/>
</dbReference>
<accession>A0A4U3MFN0</accession>
<name>A0A4U3MFN0_9ACTN</name>
<organism evidence="1 2">
    <name type="scientific">Herbidospora galbida</name>
    <dbReference type="NCBI Taxonomy" id="2575442"/>
    <lineage>
        <taxon>Bacteria</taxon>
        <taxon>Bacillati</taxon>
        <taxon>Actinomycetota</taxon>
        <taxon>Actinomycetes</taxon>
        <taxon>Streptosporangiales</taxon>
        <taxon>Streptosporangiaceae</taxon>
        <taxon>Herbidospora</taxon>
    </lineage>
</organism>
<evidence type="ECO:0000313" key="1">
    <source>
        <dbReference type="EMBL" id="TKK87104.1"/>
    </source>
</evidence>
<gene>
    <name evidence="1" type="ORF">FDA94_18430</name>
</gene>
<dbReference type="AlphaFoldDB" id="A0A4U3MFN0"/>
<proteinExistence type="predicted"/>
<dbReference type="RefSeq" id="WP_137248308.1">
    <property type="nucleotide sequence ID" value="NZ_SZQA01000017.1"/>
</dbReference>
<reference evidence="1 2" key="1">
    <citation type="submission" date="2019-04" db="EMBL/GenBank/DDBJ databases">
        <title>Herbidospora sp. NEAU-GS14.nov., a novel actinomycete isolated from soil.</title>
        <authorList>
            <person name="Han L."/>
        </authorList>
    </citation>
    <scope>NUCLEOTIDE SEQUENCE [LARGE SCALE GENOMIC DNA]</scope>
    <source>
        <strain evidence="1 2">NEAU-GS14</strain>
    </source>
</reference>
<protein>
    <submittedName>
        <fullName evidence="1">Uncharacterized protein</fullName>
    </submittedName>
</protein>
<dbReference type="Proteomes" id="UP000308705">
    <property type="component" value="Unassembled WGS sequence"/>
</dbReference>
<comment type="caution">
    <text evidence="1">The sequence shown here is derived from an EMBL/GenBank/DDBJ whole genome shotgun (WGS) entry which is preliminary data.</text>
</comment>
<evidence type="ECO:0000313" key="2">
    <source>
        <dbReference type="Proteomes" id="UP000308705"/>
    </source>
</evidence>
<sequence>MPTLATSSTAAATRAGTREALTARLSEEFLTVPLVTVERCVDDVWACTEHLGVDVTPASIERIAREHLLALVNSAPPGRR</sequence>
<dbReference type="OrthoDB" id="3483344at2"/>